<feature type="transmembrane region" description="Helical" evidence="1">
    <location>
        <begin position="35"/>
        <end position="54"/>
    </location>
</feature>
<protein>
    <submittedName>
        <fullName evidence="2">Uncharacterized protein</fullName>
    </submittedName>
</protein>
<accession>A0A4U2Z2P8</accession>
<keyword evidence="1" id="KW-1133">Transmembrane helix</keyword>
<evidence type="ECO:0000313" key="2">
    <source>
        <dbReference type="EMBL" id="TKI68407.1"/>
    </source>
</evidence>
<gene>
    <name evidence="2" type="ORF">FCU45_10365</name>
</gene>
<evidence type="ECO:0000256" key="1">
    <source>
        <dbReference type="SAM" id="Phobius"/>
    </source>
</evidence>
<dbReference type="EMBL" id="SZPX01000008">
    <property type="protein sequence ID" value="TKI68407.1"/>
    <property type="molecule type" value="Genomic_DNA"/>
</dbReference>
<keyword evidence="1" id="KW-0472">Membrane</keyword>
<feature type="transmembrane region" description="Helical" evidence="1">
    <location>
        <begin position="6"/>
        <end position="23"/>
    </location>
</feature>
<dbReference type="Proteomes" id="UP000309561">
    <property type="component" value="Unassembled WGS sequence"/>
</dbReference>
<name>A0A4U2Z2P8_9BACT</name>
<proteinExistence type="predicted"/>
<reference evidence="2 3" key="1">
    <citation type="submission" date="2019-04" db="EMBL/GenBank/DDBJ databases">
        <title>Sulfurimonas crateris sp. nov. a facultative anaerobic sulfur-oxidizing chemolithautotrophic bacterium isolated from a terrestrial mud vulcano.</title>
        <authorList>
            <person name="Ratnikova N.M."/>
            <person name="Slobodkin A.I."/>
            <person name="Merkel A.Y."/>
            <person name="Novikov A."/>
            <person name="Bonch-Osmolovskaya E.A."/>
            <person name="Slobodkina G.B."/>
        </authorList>
    </citation>
    <scope>NUCLEOTIDE SEQUENCE [LARGE SCALE GENOMIC DNA]</scope>
    <source>
        <strain evidence="2 3">SN118</strain>
    </source>
</reference>
<sequence>MYNQHLMYLVFIAIGIFGILLFIDISITESLMQNFITFLSITFGFYMTSLSVLYNSKYIKKLYEEIDPKKPTQRKIHTLKNYFRDSAYWSLFSIGLLIIYSLTTKVESGILVLNSFFESLLVSVVFVNFIFMFLLFKVFINGLIDESAK</sequence>
<dbReference type="OrthoDB" id="9976262at2"/>
<organism evidence="2 3">
    <name type="scientific">Sulfurimonas crateris</name>
    <dbReference type="NCBI Taxonomy" id="2574727"/>
    <lineage>
        <taxon>Bacteria</taxon>
        <taxon>Pseudomonadati</taxon>
        <taxon>Campylobacterota</taxon>
        <taxon>Epsilonproteobacteria</taxon>
        <taxon>Campylobacterales</taxon>
        <taxon>Sulfurimonadaceae</taxon>
        <taxon>Sulfurimonas</taxon>
    </lineage>
</organism>
<feature type="transmembrane region" description="Helical" evidence="1">
    <location>
        <begin position="87"/>
        <end position="104"/>
    </location>
</feature>
<feature type="transmembrane region" description="Helical" evidence="1">
    <location>
        <begin position="116"/>
        <end position="140"/>
    </location>
</feature>
<keyword evidence="3" id="KW-1185">Reference proteome</keyword>
<comment type="caution">
    <text evidence="2">The sequence shown here is derived from an EMBL/GenBank/DDBJ whole genome shotgun (WGS) entry which is preliminary data.</text>
</comment>
<dbReference type="RefSeq" id="WP_137015000.1">
    <property type="nucleotide sequence ID" value="NZ_SZPX01000008.1"/>
</dbReference>
<dbReference type="AlphaFoldDB" id="A0A4U2Z2P8"/>
<keyword evidence="1" id="KW-0812">Transmembrane</keyword>
<evidence type="ECO:0000313" key="3">
    <source>
        <dbReference type="Proteomes" id="UP000309561"/>
    </source>
</evidence>